<dbReference type="OrthoDB" id="6286374at2"/>
<dbReference type="EMBL" id="AMZN01000085">
    <property type="protein sequence ID" value="ELR69037.1"/>
    <property type="molecule type" value="Genomic_DNA"/>
</dbReference>
<dbReference type="Proteomes" id="UP000011135">
    <property type="component" value="Unassembled WGS sequence"/>
</dbReference>
<evidence type="ECO:0000313" key="2">
    <source>
        <dbReference type="EMBL" id="ELR69037.1"/>
    </source>
</evidence>
<dbReference type="RefSeq" id="WP_009582623.1">
    <property type="nucleotide sequence ID" value="NZ_AMZN01000085.1"/>
</dbReference>
<dbReference type="STRING" id="1237149.C900_05522"/>
<feature type="transmembrane region" description="Helical" evidence="1">
    <location>
        <begin position="323"/>
        <end position="341"/>
    </location>
</feature>
<dbReference type="PATRIC" id="fig|1237149.3.peg.4903"/>
<gene>
    <name evidence="2" type="ORF">C900_05522</name>
</gene>
<comment type="caution">
    <text evidence="2">The sequence shown here is derived from an EMBL/GenBank/DDBJ whole genome shotgun (WGS) entry which is preliminary data.</text>
</comment>
<feature type="transmembrane region" description="Helical" evidence="1">
    <location>
        <begin position="6"/>
        <end position="31"/>
    </location>
</feature>
<organism evidence="2 3">
    <name type="scientific">Fulvivirga imtechensis AK7</name>
    <dbReference type="NCBI Taxonomy" id="1237149"/>
    <lineage>
        <taxon>Bacteria</taxon>
        <taxon>Pseudomonadati</taxon>
        <taxon>Bacteroidota</taxon>
        <taxon>Cytophagia</taxon>
        <taxon>Cytophagales</taxon>
        <taxon>Fulvivirgaceae</taxon>
        <taxon>Fulvivirga</taxon>
    </lineage>
</organism>
<reference evidence="2 3" key="1">
    <citation type="submission" date="2012-12" db="EMBL/GenBank/DDBJ databases">
        <title>Genome assembly of Fulvivirga imtechensis AK7.</title>
        <authorList>
            <person name="Nupur N."/>
            <person name="Khatri I."/>
            <person name="Kumar R."/>
            <person name="Subramanian S."/>
            <person name="Pinnaka A."/>
        </authorList>
    </citation>
    <scope>NUCLEOTIDE SEQUENCE [LARGE SCALE GENOMIC DNA]</scope>
    <source>
        <strain evidence="2 3">AK7</strain>
    </source>
</reference>
<dbReference type="eggNOG" id="ENOG502ZAQR">
    <property type="taxonomic scope" value="Bacteria"/>
</dbReference>
<feature type="transmembrane region" description="Helical" evidence="1">
    <location>
        <begin position="175"/>
        <end position="193"/>
    </location>
</feature>
<keyword evidence="1" id="KW-0472">Membrane</keyword>
<evidence type="ECO:0000313" key="3">
    <source>
        <dbReference type="Proteomes" id="UP000011135"/>
    </source>
</evidence>
<name>L8JNT4_9BACT</name>
<keyword evidence="1" id="KW-1133">Transmembrane helix</keyword>
<keyword evidence="1" id="KW-0812">Transmembrane</keyword>
<sequence>MFGSEILEIVIGLIFVYLLLSLLATTINEIITTSFSSARGKILQKAIRTMLSDRFDPKEDLADQAAGSPRDLGTAFYAHPMIYRFAKKGKKGLPSYLSKKNFSLVVIDLLGEDNSIDRSFKSIEETVSKLPEGDTKTLLLTLIVNAEGSIDKFRALLENWFDEMMQRATGWYKRHVQTILLFIGLGISIIFNADTFQIAKKLSVDPEARAQIVKMAEEYQERIIAPDTAKSDSLTKPTFIKRMCSDTTIDSLDRKVWCKLDSLNQQVDYLVQDQLNQATSVLGLGWNVPSFSYGKKESQWKKPFWYAGKYITWFWSELSISKIIGWLITALAVSLGAPFWFDLLNKVMKIRGTGSKPEEEEAKSAKRQPVG</sequence>
<accession>L8JNT4</accession>
<keyword evidence="3" id="KW-1185">Reference proteome</keyword>
<proteinExistence type="predicted"/>
<evidence type="ECO:0000256" key="1">
    <source>
        <dbReference type="SAM" id="Phobius"/>
    </source>
</evidence>
<protein>
    <submittedName>
        <fullName evidence="2">Uncharacterized protein</fullName>
    </submittedName>
</protein>
<dbReference type="AlphaFoldDB" id="L8JNT4"/>